<keyword evidence="4" id="KW-0732">Signal</keyword>
<keyword evidence="3" id="KW-0378">Hydrolase</keyword>
<dbReference type="Gene3D" id="3.30.70.360">
    <property type="match status" value="1"/>
</dbReference>
<evidence type="ECO:0000313" key="7">
    <source>
        <dbReference type="Proteomes" id="UP001156940"/>
    </source>
</evidence>
<evidence type="ECO:0000259" key="5">
    <source>
        <dbReference type="Pfam" id="PF07687"/>
    </source>
</evidence>
<dbReference type="Pfam" id="PF01546">
    <property type="entry name" value="Peptidase_M20"/>
    <property type="match status" value="1"/>
</dbReference>
<keyword evidence="2" id="KW-0479">Metal-binding</keyword>
<dbReference type="InterPro" id="IPR011650">
    <property type="entry name" value="Peptidase_M20_dimer"/>
</dbReference>
<dbReference type="PANTHER" id="PTHR43270">
    <property type="entry name" value="BETA-ALA-HIS DIPEPTIDASE"/>
    <property type="match status" value="1"/>
</dbReference>
<feature type="signal peptide" evidence="4">
    <location>
        <begin position="1"/>
        <end position="27"/>
    </location>
</feature>
<dbReference type="PANTHER" id="PTHR43270:SF4">
    <property type="entry name" value="CARNOSINE DIPEPTIDASE 2, ISOFORM A"/>
    <property type="match status" value="1"/>
</dbReference>
<gene>
    <name evidence="6" type="ORF">QFW77_13110</name>
</gene>
<dbReference type="SUPFAM" id="SSF53187">
    <property type="entry name" value="Zn-dependent exopeptidases"/>
    <property type="match status" value="1"/>
</dbReference>
<evidence type="ECO:0000256" key="4">
    <source>
        <dbReference type="SAM" id="SignalP"/>
    </source>
</evidence>
<comment type="caution">
    <text evidence="6">The sequence shown here is derived from an EMBL/GenBank/DDBJ whole genome shotgun (WGS) entry which is preliminary data.</text>
</comment>
<reference evidence="6 7" key="1">
    <citation type="submission" date="2023-04" db="EMBL/GenBank/DDBJ databases">
        <title>Luteimonas endophyticus RD2P54.</title>
        <authorList>
            <person name="Sun J.-Q."/>
        </authorList>
    </citation>
    <scope>NUCLEOTIDE SEQUENCE [LARGE SCALE GENOMIC DNA]</scope>
    <source>
        <strain evidence="6 7">RD2P54</strain>
    </source>
</reference>
<evidence type="ECO:0000256" key="3">
    <source>
        <dbReference type="ARBA" id="ARBA00022801"/>
    </source>
</evidence>
<protein>
    <submittedName>
        <fullName evidence="6">M20/M25/M40 family metallo-hydrolase</fullName>
    </submittedName>
</protein>
<keyword evidence="1" id="KW-0645">Protease</keyword>
<evidence type="ECO:0000256" key="2">
    <source>
        <dbReference type="ARBA" id="ARBA00022723"/>
    </source>
</evidence>
<dbReference type="Proteomes" id="UP001156940">
    <property type="component" value="Unassembled WGS sequence"/>
</dbReference>
<sequence length="525" mass="56546">MSPPGPLTGFAALFLAAGILATPAAAAARSPRPQWSVVTEEAFDASAIAPYEGRHAQVYSRIDRDLDAHLEHLQRWVRQRSISAQDDGIDAMAQLVADDLRALGFQDVELVETPGHPGVFGHYDAGAERTLVVYMMYDVQPVEENWRIADPFAGELVDHELGSVLMARGATNQKGPQRAFLNAVDAIIREHGTLPVNLYVVAEGEEELGSPNFGAVIEPYLDRLRAADGAFFPMNIQMADGSVALNLGVKGIVYFELEARGGDWGGPARSEIHGSLKAMVDSPALRLVQAIASMTSADGNTILIPGYYEAVRPPSDEEQRLVNGLALRADDAAMQKAFGVSRWIDGMSGRDAILRNLFDPTLNIDGIWSGYTGEGMKTILPHVATAKIDSRLPPGLEPEAAYRMIREHLDAQGFEDIELRRLSGYPAASTPVDAPLVQAAIGVFNRYGASPRVAPWLAGSAPFYQFTRTLGLPFVFGGLGHGAGAHAPDEYMLIEPAEGVKAAGLAEIEKSYVDLLYALAEAESE</sequence>
<dbReference type="Pfam" id="PF07687">
    <property type="entry name" value="M20_dimer"/>
    <property type="match status" value="1"/>
</dbReference>
<keyword evidence="7" id="KW-1185">Reference proteome</keyword>
<organism evidence="6 7">
    <name type="scientific">Luteimonas endophytica</name>
    <dbReference type="NCBI Taxonomy" id="3042023"/>
    <lineage>
        <taxon>Bacteria</taxon>
        <taxon>Pseudomonadati</taxon>
        <taxon>Pseudomonadota</taxon>
        <taxon>Gammaproteobacteria</taxon>
        <taxon>Lysobacterales</taxon>
        <taxon>Lysobacteraceae</taxon>
        <taxon>Luteimonas</taxon>
    </lineage>
</organism>
<dbReference type="EMBL" id="JARXRM010000039">
    <property type="protein sequence ID" value="MDH5823917.1"/>
    <property type="molecule type" value="Genomic_DNA"/>
</dbReference>
<dbReference type="InterPro" id="IPR051458">
    <property type="entry name" value="Cyt/Met_Dipeptidase"/>
</dbReference>
<evidence type="ECO:0000313" key="6">
    <source>
        <dbReference type="EMBL" id="MDH5823917.1"/>
    </source>
</evidence>
<feature type="chain" id="PRO_5046508407" evidence="4">
    <location>
        <begin position="28"/>
        <end position="525"/>
    </location>
</feature>
<dbReference type="RefSeq" id="WP_280575216.1">
    <property type="nucleotide sequence ID" value="NZ_JARXRM010000039.1"/>
</dbReference>
<evidence type="ECO:0000256" key="1">
    <source>
        <dbReference type="ARBA" id="ARBA00022670"/>
    </source>
</evidence>
<dbReference type="InterPro" id="IPR002933">
    <property type="entry name" value="Peptidase_M20"/>
</dbReference>
<name>A0ABT6JAR4_9GAMM</name>
<accession>A0ABT6JAR4</accession>
<feature type="domain" description="Peptidase M20 dimerisation" evidence="5">
    <location>
        <begin position="271"/>
        <end position="413"/>
    </location>
</feature>
<proteinExistence type="predicted"/>
<dbReference type="Gene3D" id="3.40.630.10">
    <property type="entry name" value="Zn peptidases"/>
    <property type="match status" value="1"/>
</dbReference>